<feature type="chain" id="PRO_5004508548" description="Concanavalin A-like lectins/glucanase" evidence="2">
    <location>
        <begin position="20"/>
        <end position="247"/>
    </location>
</feature>
<organism evidence="3 4">
    <name type="scientific">Glarea lozoyensis (strain ATCC 20868 / MF5171)</name>
    <dbReference type="NCBI Taxonomy" id="1116229"/>
    <lineage>
        <taxon>Eukaryota</taxon>
        <taxon>Fungi</taxon>
        <taxon>Dikarya</taxon>
        <taxon>Ascomycota</taxon>
        <taxon>Pezizomycotina</taxon>
        <taxon>Leotiomycetes</taxon>
        <taxon>Helotiales</taxon>
        <taxon>Helotiaceae</taxon>
        <taxon>Glarea</taxon>
    </lineage>
</organism>
<protein>
    <recommendedName>
        <fullName evidence="5">Concanavalin A-like lectins/glucanase</fullName>
    </recommendedName>
</protein>
<dbReference type="KEGG" id="glz:GLAREA_09924"/>
<dbReference type="GeneID" id="19468971"/>
<name>S3DQS3_GLAL2</name>
<dbReference type="Proteomes" id="UP000016922">
    <property type="component" value="Unassembled WGS sequence"/>
</dbReference>
<keyword evidence="2" id="KW-0732">Signal</keyword>
<dbReference type="OrthoDB" id="5959761at2759"/>
<evidence type="ECO:0000313" key="3">
    <source>
        <dbReference type="EMBL" id="EPE28803.1"/>
    </source>
</evidence>
<keyword evidence="4" id="KW-1185">Reference proteome</keyword>
<accession>S3DQS3</accession>
<evidence type="ECO:0000256" key="2">
    <source>
        <dbReference type="SAM" id="SignalP"/>
    </source>
</evidence>
<sequence length="247" mass="26519">MVASFKLVSVLALAISAAAVPLEKRYEGPGIILINKGSGPQNLTFYRNAWDGVGTAGPRYGLDHEPNPPTLQPGEEKFVPLDMAFKGRVQRGIDQPATWAEFQISADNANPPPGSKAVPDGNDKAAHGDISVQQGNDGPVTIKSRTTGKVGGFTEDYITGAWDSAIARNDAGLWGVNNSIRLKDGKTALSSTMGNWDMKKNNDTVDWYISKGADKTKFYFHNGLKGPSDKGVDDVSSADNQLEVTFY</sequence>
<dbReference type="HOGENOM" id="CLU_1225088_0_0_1"/>
<feature type="region of interest" description="Disordered" evidence="1">
    <location>
        <begin position="105"/>
        <end position="139"/>
    </location>
</feature>
<evidence type="ECO:0008006" key="5">
    <source>
        <dbReference type="Google" id="ProtNLM"/>
    </source>
</evidence>
<dbReference type="OMA" id="VERTEHN"/>
<reference evidence="3 4" key="1">
    <citation type="journal article" date="2013" name="BMC Genomics">
        <title>Genomics-driven discovery of the pneumocandin biosynthetic gene cluster in the fungus Glarea lozoyensis.</title>
        <authorList>
            <person name="Chen L."/>
            <person name="Yue Q."/>
            <person name="Zhang X."/>
            <person name="Xiang M."/>
            <person name="Wang C."/>
            <person name="Li S."/>
            <person name="Che Y."/>
            <person name="Ortiz-Lopez F.J."/>
            <person name="Bills G.F."/>
            <person name="Liu X."/>
            <person name="An Z."/>
        </authorList>
    </citation>
    <scope>NUCLEOTIDE SEQUENCE [LARGE SCALE GENOMIC DNA]</scope>
    <source>
        <strain evidence="4">ATCC 20868 / MF5171</strain>
    </source>
</reference>
<dbReference type="EMBL" id="KE145368">
    <property type="protein sequence ID" value="EPE28803.1"/>
    <property type="molecule type" value="Genomic_DNA"/>
</dbReference>
<evidence type="ECO:0000256" key="1">
    <source>
        <dbReference type="SAM" id="MobiDB-lite"/>
    </source>
</evidence>
<gene>
    <name evidence="3" type="ORF">GLAREA_09924</name>
</gene>
<dbReference type="AlphaFoldDB" id="S3DQS3"/>
<evidence type="ECO:0000313" key="4">
    <source>
        <dbReference type="Proteomes" id="UP000016922"/>
    </source>
</evidence>
<proteinExistence type="predicted"/>
<feature type="signal peptide" evidence="2">
    <location>
        <begin position="1"/>
        <end position="19"/>
    </location>
</feature>
<dbReference type="RefSeq" id="XP_008084711.1">
    <property type="nucleotide sequence ID" value="XM_008086520.1"/>
</dbReference>